<evidence type="ECO:0000313" key="4">
    <source>
        <dbReference type="Proteomes" id="UP000472273"/>
    </source>
</evidence>
<dbReference type="Proteomes" id="UP000472273">
    <property type="component" value="Unplaced"/>
</dbReference>
<sequence>FFIIALIHTLLQFIEGRLAKLNAGKGFSDIFEEEISSGSGGSPLYQKGGALINTAVNKATPAVKTAYQYVRAILFLLHFYFIFFFRLSSEDSEETSYYLYDSDDSGELSKTSVPPGEMDLLGEILDTLSTHSSDQGKLSGAKSLDFFRSMDNIDYKSKNKSNTPSESNLALLCSGWTSDLATWNQRQEDNILTEKKLPQSPRKCVPSSSYRESVFVLSNENPNLTSSADDLTSPNNHLRSPDSPQETMQEHSLQTLQLKSKWNETLSRTSADEKSPSLSPNPSFLVPWERETQDGNEILEEGGLLQEVVSLCKLTSAFNQGLNISGDGFSNSSGNKT</sequence>
<keyword evidence="4" id="KW-1185">Reference proteome</keyword>
<evidence type="ECO:0008006" key="5">
    <source>
        <dbReference type="Google" id="ProtNLM"/>
    </source>
</evidence>
<dbReference type="GO" id="GO:0005085">
    <property type="term" value="F:guanyl-nucleotide exchange factor activity"/>
    <property type="evidence" value="ECO:0007669"/>
    <property type="project" value="InterPro"/>
</dbReference>
<feature type="chain" id="PRO_5025535546" description="DENN domain containing 1B" evidence="2">
    <location>
        <begin position="17"/>
        <end position="337"/>
    </location>
</feature>
<feature type="region of interest" description="Disordered" evidence="1">
    <location>
        <begin position="265"/>
        <end position="284"/>
    </location>
</feature>
<dbReference type="GeneTree" id="ENSGT00940000155446"/>
<dbReference type="GO" id="GO:0006897">
    <property type="term" value="P:endocytosis"/>
    <property type="evidence" value="ECO:0007669"/>
    <property type="project" value="TreeGrafter"/>
</dbReference>
<feature type="signal peptide" evidence="2">
    <location>
        <begin position="1"/>
        <end position="16"/>
    </location>
</feature>
<dbReference type="InterPro" id="IPR040032">
    <property type="entry name" value="DENND1A/B/C"/>
</dbReference>
<evidence type="ECO:0000256" key="1">
    <source>
        <dbReference type="SAM" id="MobiDB-lite"/>
    </source>
</evidence>
<dbReference type="GO" id="GO:0032456">
    <property type="term" value="P:endocytic recycling"/>
    <property type="evidence" value="ECO:0007669"/>
    <property type="project" value="TreeGrafter"/>
</dbReference>
<name>A0A670Y867_PSETE</name>
<evidence type="ECO:0000256" key="2">
    <source>
        <dbReference type="SAM" id="SignalP"/>
    </source>
</evidence>
<proteinExistence type="predicted"/>
<dbReference type="AlphaFoldDB" id="A0A670Y867"/>
<dbReference type="Ensembl" id="ENSPTXT00000008395.1">
    <property type="protein sequence ID" value="ENSPTXP00000008109.1"/>
    <property type="gene ID" value="ENSPTXG00000005892.1"/>
</dbReference>
<organism evidence="3 4">
    <name type="scientific">Pseudonaja textilis</name>
    <name type="common">Eastern brown snake</name>
    <dbReference type="NCBI Taxonomy" id="8673"/>
    <lineage>
        <taxon>Eukaryota</taxon>
        <taxon>Metazoa</taxon>
        <taxon>Chordata</taxon>
        <taxon>Craniata</taxon>
        <taxon>Vertebrata</taxon>
        <taxon>Euteleostomi</taxon>
        <taxon>Lepidosauria</taxon>
        <taxon>Squamata</taxon>
        <taxon>Bifurcata</taxon>
        <taxon>Unidentata</taxon>
        <taxon>Episquamata</taxon>
        <taxon>Toxicofera</taxon>
        <taxon>Serpentes</taxon>
        <taxon>Colubroidea</taxon>
        <taxon>Elapidae</taxon>
        <taxon>Hydrophiinae</taxon>
        <taxon>Pseudonaja</taxon>
    </lineage>
</organism>
<dbReference type="PANTHER" id="PTHR13196:SF24">
    <property type="entry name" value="DENN DOMAIN-CONTAINING PROTEIN 1B"/>
    <property type="match status" value="1"/>
</dbReference>
<protein>
    <recommendedName>
        <fullName evidence="5">DENN domain containing 1B</fullName>
    </recommendedName>
</protein>
<keyword evidence="2" id="KW-0732">Signal</keyword>
<dbReference type="PANTHER" id="PTHR13196">
    <property type="entry name" value="DENN DOMAIN-CONTAINING"/>
    <property type="match status" value="1"/>
</dbReference>
<dbReference type="GO" id="GO:0005829">
    <property type="term" value="C:cytosol"/>
    <property type="evidence" value="ECO:0007669"/>
    <property type="project" value="TreeGrafter"/>
</dbReference>
<evidence type="ECO:0000313" key="3">
    <source>
        <dbReference type="Ensembl" id="ENSPTXP00000008109.1"/>
    </source>
</evidence>
<dbReference type="OMA" id="EVCLINE"/>
<feature type="region of interest" description="Disordered" evidence="1">
    <location>
        <begin position="221"/>
        <end position="252"/>
    </location>
</feature>
<dbReference type="GO" id="GO:1901981">
    <property type="term" value="F:phosphatidylinositol phosphate binding"/>
    <property type="evidence" value="ECO:0007669"/>
    <property type="project" value="TreeGrafter"/>
</dbReference>
<reference evidence="3" key="2">
    <citation type="submission" date="2025-09" db="UniProtKB">
        <authorList>
            <consortium name="Ensembl"/>
        </authorList>
    </citation>
    <scope>IDENTIFICATION</scope>
</reference>
<reference evidence="3" key="1">
    <citation type="submission" date="2025-08" db="UniProtKB">
        <authorList>
            <consortium name="Ensembl"/>
        </authorList>
    </citation>
    <scope>IDENTIFICATION</scope>
</reference>
<accession>A0A670Y867</accession>
<dbReference type="GO" id="GO:0016607">
    <property type="term" value="C:nuclear speck"/>
    <property type="evidence" value="ECO:0007669"/>
    <property type="project" value="TreeGrafter"/>
</dbReference>